<dbReference type="CDD" id="cd07715">
    <property type="entry name" value="TaR3-like_MBL-fold"/>
    <property type="match status" value="1"/>
</dbReference>
<dbReference type="Gene3D" id="3.60.15.10">
    <property type="entry name" value="Ribonuclease Z/Hydroxyacylglutathione hydrolase-like"/>
    <property type="match status" value="1"/>
</dbReference>
<dbReference type="PANTHER" id="PTHR44591:SF3">
    <property type="entry name" value="RESPONSE REGULATORY DOMAIN-CONTAINING PROTEIN"/>
    <property type="match status" value="1"/>
</dbReference>
<feature type="domain" description="Response regulatory" evidence="3">
    <location>
        <begin position="9"/>
        <end position="125"/>
    </location>
</feature>
<organism evidence="4 5">
    <name type="scientific">Prosthecobacter vanneervenii</name>
    <dbReference type="NCBI Taxonomy" id="48466"/>
    <lineage>
        <taxon>Bacteria</taxon>
        <taxon>Pseudomonadati</taxon>
        <taxon>Verrucomicrobiota</taxon>
        <taxon>Verrucomicrobiia</taxon>
        <taxon>Verrucomicrobiales</taxon>
        <taxon>Verrucomicrobiaceae</taxon>
        <taxon>Prosthecobacter</taxon>
    </lineage>
</organism>
<dbReference type="SMART" id="SM00448">
    <property type="entry name" value="REC"/>
    <property type="match status" value="1"/>
</dbReference>
<sequence>MVQPTPPKKILLAEDVRALSMRLSHALETNGYIVRVAEDGEECLELMEAFQPDLLVLDLIMPKMNGLEVLRHLRAQQSTQHLPVIVCTAKDYATELKHIQQTGPVDVLIKPFDPALLIEKLRQYFHEAGTTKGITHREHLPVVAEQYAPVLDTKRPHVKLWGTRGSIPVCGARYAQHGGNTTCFEYNTGKERILFDAGSGLREAGQSFLAGGPCHIHLFITHTHWDHIQGFPFFTPIYIPGYEITVYGERGFGKNIESLLCGQMDRDYFPIQREDLRAKINFVFLDDVPVKIGDVTVTREFTQHPGATVGFKVEHDGWSVAFVPDNEFLQGYTGAPVTLTRDSDLVVPYEPILRFLDGVDLLVHEAQYLPTDYPKRIGWGHSNLATACALTKLVGAKKWVVVHHDPDHDDNALQVKLNLTRQILKELGHAVQVVHGFDGMTEYR</sequence>
<evidence type="ECO:0000313" key="5">
    <source>
        <dbReference type="Proteomes" id="UP000590740"/>
    </source>
</evidence>
<dbReference type="AlphaFoldDB" id="A0A7W7YG32"/>
<evidence type="ECO:0000259" key="3">
    <source>
        <dbReference type="PROSITE" id="PS50110"/>
    </source>
</evidence>
<dbReference type="Gene3D" id="3.40.50.2300">
    <property type="match status" value="1"/>
</dbReference>
<dbReference type="RefSeq" id="WP_184344373.1">
    <property type="nucleotide sequence ID" value="NZ_JACHIG010000018.1"/>
</dbReference>
<dbReference type="SMART" id="SM00849">
    <property type="entry name" value="Lactamase_B"/>
    <property type="match status" value="1"/>
</dbReference>
<dbReference type="SUPFAM" id="SSF52172">
    <property type="entry name" value="CheY-like"/>
    <property type="match status" value="1"/>
</dbReference>
<dbReference type="InterPro" id="IPR050595">
    <property type="entry name" value="Bact_response_regulator"/>
</dbReference>
<evidence type="ECO:0000256" key="2">
    <source>
        <dbReference type="PROSITE-ProRule" id="PRU00169"/>
    </source>
</evidence>
<dbReference type="Pfam" id="PF12706">
    <property type="entry name" value="Lactamase_B_2"/>
    <property type="match status" value="1"/>
</dbReference>
<dbReference type="InterPro" id="IPR036866">
    <property type="entry name" value="RibonucZ/Hydroxyglut_hydro"/>
</dbReference>
<feature type="modified residue" description="4-aspartylphosphate" evidence="2">
    <location>
        <position position="58"/>
    </location>
</feature>
<name>A0A7W7YG32_9BACT</name>
<dbReference type="GO" id="GO:0000160">
    <property type="term" value="P:phosphorelay signal transduction system"/>
    <property type="evidence" value="ECO:0007669"/>
    <property type="project" value="InterPro"/>
</dbReference>
<accession>A0A7W7YG32</accession>
<dbReference type="InterPro" id="IPR001789">
    <property type="entry name" value="Sig_transdc_resp-reg_receiver"/>
</dbReference>
<evidence type="ECO:0000313" key="4">
    <source>
        <dbReference type="EMBL" id="MBB5035504.1"/>
    </source>
</evidence>
<keyword evidence="1 2" id="KW-0597">Phosphoprotein</keyword>
<reference evidence="4 5" key="1">
    <citation type="submission" date="2020-08" db="EMBL/GenBank/DDBJ databases">
        <title>Genomic Encyclopedia of Type Strains, Phase IV (KMG-IV): sequencing the most valuable type-strain genomes for metagenomic binning, comparative biology and taxonomic classification.</title>
        <authorList>
            <person name="Goeker M."/>
        </authorList>
    </citation>
    <scope>NUCLEOTIDE SEQUENCE [LARGE SCALE GENOMIC DNA]</scope>
    <source>
        <strain evidence="4 5">DSM 12252</strain>
    </source>
</reference>
<keyword evidence="5" id="KW-1185">Reference proteome</keyword>
<gene>
    <name evidence="4" type="ORF">HNQ65_005115</name>
</gene>
<dbReference type="InterPro" id="IPR001279">
    <property type="entry name" value="Metallo-B-lactamas"/>
</dbReference>
<dbReference type="Proteomes" id="UP000590740">
    <property type="component" value="Unassembled WGS sequence"/>
</dbReference>
<protein>
    <submittedName>
        <fullName evidence="4">CheY-like chemotaxis protein/phosphoribosyl 1,2-cyclic phosphodiesterase</fullName>
    </submittedName>
</protein>
<comment type="caution">
    <text evidence="4">The sequence shown here is derived from an EMBL/GenBank/DDBJ whole genome shotgun (WGS) entry which is preliminary data.</text>
</comment>
<dbReference type="Pfam" id="PF00072">
    <property type="entry name" value="Response_reg"/>
    <property type="match status" value="1"/>
</dbReference>
<evidence type="ECO:0000256" key="1">
    <source>
        <dbReference type="ARBA" id="ARBA00022553"/>
    </source>
</evidence>
<dbReference type="PROSITE" id="PS50110">
    <property type="entry name" value="RESPONSE_REGULATORY"/>
    <property type="match status" value="1"/>
</dbReference>
<dbReference type="EMBL" id="JACHIG010000018">
    <property type="protein sequence ID" value="MBB5035504.1"/>
    <property type="molecule type" value="Genomic_DNA"/>
</dbReference>
<dbReference type="PANTHER" id="PTHR44591">
    <property type="entry name" value="STRESS RESPONSE REGULATOR PROTEIN 1"/>
    <property type="match status" value="1"/>
</dbReference>
<dbReference type="InterPro" id="IPR011006">
    <property type="entry name" value="CheY-like_superfamily"/>
</dbReference>
<proteinExistence type="predicted"/>
<dbReference type="SUPFAM" id="SSF56281">
    <property type="entry name" value="Metallo-hydrolase/oxidoreductase"/>
    <property type="match status" value="1"/>
</dbReference>